<dbReference type="GO" id="GO:0005576">
    <property type="term" value="C:extracellular region"/>
    <property type="evidence" value="ECO:0007669"/>
    <property type="project" value="UniProtKB-SubCell"/>
</dbReference>
<dbReference type="OrthoDB" id="406505at2759"/>
<dbReference type="InterPro" id="IPR039271">
    <property type="entry name" value="Kiwellin-like"/>
</dbReference>
<evidence type="ECO:0000256" key="1">
    <source>
        <dbReference type="ARBA" id="ARBA00004613"/>
    </source>
</evidence>
<gene>
    <name evidence="5" type="ORF">NCGR_LOCUS8736</name>
</gene>
<comment type="caution">
    <text evidence="5">The sequence shown here is derived from an EMBL/GenBank/DDBJ whole genome shotgun (WGS) entry which is preliminary data.</text>
</comment>
<dbReference type="PANTHER" id="PTHR33191:SF71">
    <property type="entry name" value="RIPENING-RELATED PROTEIN 4-RELATED"/>
    <property type="match status" value="1"/>
</dbReference>
<dbReference type="SUPFAM" id="SSF50685">
    <property type="entry name" value="Barwin-like endoglucanases"/>
    <property type="match status" value="1"/>
</dbReference>
<reference evidence="5" key="1">
    <citation type="submission" date="2020-10" db="EMBL/GenBank/DDBJ databases">
        <authorList>
            <person name="Han B."/>
            <person name="Lu T."/>
            <person name="Zhao Q."/>
            <person name="Huang X."/>
            <person name="Zhao Y."/>
        </authorList>
    </citation>
    <scope>NUCLEOTIDE SEQUENCE</scope>
</reference>
<comment type="similarity">
    <text evidence="2">Belongs to the kiwellin family.</text>
</comment>
<sequence>MVFTIFENGADGAAIRITSCDQRSHLDKERLVILSSGWLRLDGADRCNKKIRIRAKNRRSVRAKVVDECDSVNGCDEEHGFGPPCRNKVLNASPGVWKALRLNGTIGEKFWQKLHEQAVTVWYYVLKLILRFVATKDVMIITLTLSREGFGVGEATATERQRSWGRRKMSCMQDNHASYKKNEEANIQTDYSLFRILNGFTQPGANCKAVNIFRDRNTA</sequence>
<keyword evidence="6" id="KW-1185">Reference proteome</keyword>
<evidence type="ECO:0000313" key="6">
    <source>
        <dbReference type="Proteomes" id="UP000604825"/>
    </source>
</evidence>
<dbReference type="Proteomes" id="UP000604825">
    <property type="component" value="Unassembled WGS sequence"/>
</dbReference>
<accession>A0A811MZC3</accession>
<dbReference type="Gene3D" id="2.40.40.10">
    <property type="entry name" value="RlpA-like domain"/>
    <property type="match status" value="1"/>
</dbReference>
<dbReference type="AlphaFoldDB" id="A0A811MZC3"/>
<dbReference type="InterPro" id="IPR036908">
    <property type="entry name" value="RlpA-like_sf"/>
</dbReference>
<protein>
    <submittedName>
        <fullName evidence="5">Uncharacterized protein</fullName>
    </submittedName>
</protein>
<evidence type="ECO:0000313" key="5">
    <source>
        <dbReference type="EMBL" id="CAD6213021.1"/>
    </source>
</evidence>
<evidence type="ECO:0000256" key="2">
    <source>
        <dbReference type="ARBA" id="ARBA00005592"/>
    </source>
</evidence>
<comment type="subcellular location">
    <subcellularLocation>
        <location evidence="1">Secreted</location>
    </subcellularLocation>
</comment>
<name>A0A811MZC3_9POAL</name>
<evidence type="ECO:0000256" key="4">
    <source>
        <dbReference type="ARBA" id="ARBA00022729"/>
    </source>
</evidence>
<dbReference type="CDD" id="cd22270">
    <property type="entry name" value="DPBB_kiwellin-like"/>
    <property type="match status" value="1"/>
</dbReference>
<evidence type="ECO:0000256" key="3">
    <source>
        <dbReference type="ARBA" id="ARBA00022525"/>
    </source>
</evidence>
<organism evidence="5 6">
    <name type="scientific">Miscanthus lutarioriparius</name>
    <dbReference type="NCBI Taxonomy" id="422564"/>
    <lineage>
        <taxon>Eukaryota</taxon>
        <taxon>Viridiplantae</taxon>
        <taxon>Streptophyta</taxon>
        <taxon>Embryophyta</taxon>
        <taxon>Tracheophyta</taxon>
        <taxon>Spermatophyta</taxon>
        <taxon>Magnoliopsida</taxon>
        <taxon>Liliopsida</taxon>
        <taxon>Poales</taxon>
        <taxon>Poaceae</taxon>
        <taxon>PACMAD clade</taxon>
        <taxon>Panicoideae</taxon>
        <taxon>Andropogonodae</taxon>
        <taxon>Andropogoneae</taxon>
        <taxon>Saccharinae</taxon>
        <taxon>Miscanthus</taxon>
    </lineage>
</organism>
<dbReference type="Pfam" id="PF24300">
    <property type="entry name" value="KWL1"/>
    <property type="match status" value="1"/>
</dbReference>
<keyword evidence="4" id="KW-0732">Signal</keyword>
<keyword evidence="3" id="KW-0964">Secreted</keyword>
<proteinExistence type="inferred from homology"/>
<dbReference type="PANTHER" id="PTHR33191">
    <property type="entry name" value="RIPENING-RELATED PROTEIN 2-RELATED"/>
    <property type="match status" value="1"/>
</dbReference>
<dbReference type="EMBL" id="CAJGYO010000002">
    <property type="protein sequence ID" value="CAD6213021.1"/>
    <property type="molecule type" value="Genomic_DNA"/>
</dbReference>